<protein>
    <submittedName>
        <fullName evidence="2">Possible L-sorbosone dehydrogenase</fullName>
    </submittedName>
</protein>
<dbReference type="eggNOG" id="COG2133">
    <property type="taxonomic scope" value="Bacteria"/>
</dbReference>
<dbReference type="HOGENOM" id="CLU_024435_3_0_5"/>
<dbReference type="EMBL" id="BX572595">
    <property type="protein sequence ID" value="CAE26182.1"/>
    <property type="molecule type" value="Genomic_DNA"/>
</dbReference>
<sequence length="469" mass="51078">MFIAIHSQSFFSPEMDMVASRDRRPPPATIRREPFQLIRIKAAGLAAEGVNAMTSVFTRSAVACAIALAAAAISQAGAQGLKKYESGTKEFWTNPPPDWFLGDETEAQKGLAPPAGPPTGSSDAELAAMIKKIKLPPGFKIEVYASGVLSARQMAWGDNGTLFVGSFGVGSVYAITDKDGKKQVKTILKGLKMPTGLAFRDGALYVVDIDKLIRYDNAEANLDNLGSGKVVYDDMPSYVAHGWKYLAADKDGWFYVPFGPPFNIGIPPTSVSQIRRVDPKTGNAEIVALGVRNSVGGDVDPRSGKYWFTENARDWISDDMPSDKLNMISKLGEHFGYPYCHQGDMPDPKFAMGHKCSEFTPPVLNLGAHVAPLGMKFYTGDQFPAEYKNNIFIAEHGSWNRHKYQGGLIKRVIADPDGKNAKQEDFATGWIEGDQGYLGRPADIVLAKDGSMLVADDWAGAIYRISYSK</sequence>
<gene>
    <name evidence="2" type="ordered locus">RPA0738</name>
</gene>
<dbReference type="InterPro" id="IPR054539">
    <property type="entry name" value="Beta-prop_PDH"/>
</dbReference>
<proteinExistence type="predicted"/>
<dbReference type="PANTHER" id="PTHR33546:SF1">
    <property type="entry name" value="LARGE, MULTIFUNCTIONAL SECRETED PROTEIN"/>
    <property type="match status" value="1"/>
</dbReference>
<dbReference type="PANTHER" id="PTHR33546">
    <property type="entry name" value="LARGE, MULTIFUNCTIONAL SECRETED PROTEIN-RELATED"/>
    <property type="match status" value="1"/>
</dbReference>
<reference evidence="2" key="1">
    <citation type="journal article" date="2004" name="Nat. Biotechnol.">
        <title>Complete genome sequence of the metabolically versatile photosynthetic bacterium Rhodopseudomonas palustris.</title>
        <authorList>
            <person name="Larimer F.W."/>
            <person name="Chain P."/>
            <person name="Hauser L."/>
            <person name="Lamerdin J."/>
            <person name="Malfatti S."/>
            <person name="Do L."/>
            <person name="Land M.L."/>
            <person name="Pelletier D.A."/>
            <person name="Beatty J.T."/>
            <person name="Lang A.S."/>
            <person name="Tabita F.R."/>
            <person name="Gibson J.L."/>
            <person name="Hanson T.E."/>
            <person name="Bobst C."/>
            <person name="Torres J.L."/>
            <person name="Peres C."/>
            <person name="Harrison F.H."/>
            <person name="Gibson J."/>
            <person name="Harwood C.S."/>
        </authorList>
    </citation>
    <scope>NUCLEOTIDE SEQUENCE [LARGE SCALE GENOMIC DNA]</scope>
    <source>
        <strain evidence="2">CGA009</strain>
    </source>
</reference>
<evidence type="ECO:0000259" key="1">
    <source>
        <dbReference type="Pfam" id="PF22807"/>
    </source>
</evidence>
<dbReference type="PhylomeDB" id="Q6NBU0"/>
<organism evidence="2">
    <name type="scientific">Rhodopseudomonas palustris (strain ATCC BAA-98 / CGA009)</name>
    <dbReference type="NCBI Taxonomy" id="258594"/>
    <lineage>
        <taxon>Bacteria</taxon>
        <taxon>Pseudomonadati</taxon>
        <taxon>Pseudomonadota</taxon>
        <taxon>Alphaproteobacteria</taxon>
        <taxon>Hyphomicrobiales</taxon>
        <taxon>Nitrobacteraceae</taxon>
        <taxon>Rhodopseudomonas</taxon>
    </lineage>
</organism>
<feature type="domain" description="Pyrroloquinoline quinone-dependent pyranose dehydrogenase beta-propeller" evidence="1">
    <location>
        <begin position="134"/>
        <end position="466"/>
    </location>
</feature>
<name>Q6NBU0_RHOPA</name>
<dbReference type="Gene3D" id="2.120.10.30">
    <property type="entry name" value="TolB, C-terminal domain"/>
    <property type="match status" value="1"/>
</dbReference>
<dbReference type="STRING" id="258594.RPA0738"/>
<dbReference type="InterPro" id="IPR011041">
    <property type="entry name" value="Quinoprot_gluc/sorb_DH_b-prop"/>
</dbReference>
<dbReference type="AlphaFoldDB" id="Q6NBU0"/>
<evidence type="ECO:0000313" key="2">
    <source>
        <dbReference type="EMBL" id="CAE26182.1"/>
    </source>
</evidence>
<accession>Q6NBU0</accession>
<dbReference type="Pfam" id="PF22807">
    <property type="entry name" value="TrAA12"/>
    <property type="match status" value="1"/>
</dbReference>
<dbReference type="SUPFAM" id="SSF50952">
    <property type="entry name" value="Soluble quinoprotein glucose dehydrogenase"/>
    <property type="match status" value="1"/>
</dbReference>
<dbReference type="InterPro" id="IPR011042">
    <property type="entry name" value="6-blade_b-propeller_TolB-like"/>
</dbReference>